<sequence>MGGALALAGTLATHGTAFAQSAAFQKWVAHFREQAVRRGVSEATYDRVMGHIKPDTAVYELQRRQPEFTEEMWQYINRRCSDWRVTTGKQRAKEHAALLARLEREYGVDRYVLLGLWGMESSFGDVIDNPKYMRPIIPALAALAFG</sequence>
<protein>
    <submittedName>
        <fullName evidence="2">Lytic murein transglycosylase</fullName>
    </submittedName>
</protein>
<dbReference type="Proteomes" id="UP000263993">
    <property type="component" value="Unassembled WGS sequence"/>
</dbReference>
<dbReference type="InterPro" id="IPR023346">
    <property type="entry name" value="Lysozyme-like_dom_sf"/>
</dbReference>
<dbReference type="Gene3D" id="1.10.530.10">
    <property type="match status" value="1"/>
</dbReference>
<dbReference type="PANTHER" id="PTHR30163">
    <property type="entry name" value="MEMBRANE-BOUND LYTIC MUREIN TRANSGLYCOSYLASE B"/>
    <property type="match status" value="1"/>
</dbReference>
<evidence type="ECO:0000313" key="3">
    <source>
        <dbReference type="Proteomes" id="UP000263993"/>
    </source>
</evidence>
<comment type="caution">
    <text evidence="2">The sequence shown here is derived from an EMBL/GenBank/DDBJ whole genome shotgun (WGS) entry which is preliminary data.</text>
</comment>
<evidence type="ECO:0000313" key="2">
    <source>
        <dbReference type="EMBL" id="RDV01035.1"/>
    </source>
</evidence>
<dbReference type="Pfam" id="PF13406">
    <property type="entry name" value="SLT_2"/>
    <property type="match status" value="1"/>
</dbReference>
<gene>
    <name evidence="2" type="ORF">DXH78_19445</name>
</gene>
<feature type="domain" description="Transglycosylase SLT" evidence="1">
    <location>
        <begin position="24"/>
        <end position="145"/>
    </location>
</feature>
<organism evidence="2 3">
    <name type="scientific">Undibacter mobilis</name>
    <dbReference type="NCBI Taxonomy" id="2292256"/>
    <lineage>
        <taxon>Bacteria</taxon>
        <taxon>Pseudomonadati</taxon>
        <taxon>Pseudomonadota</taxon>
        <taxon>Alphaproteobacteria</taxon>
        <taxon>Hyphomicrobiales</taxon>
        <taxon>Nitrobacteraceae</taxon>
        <taxon>Undibacter</taxon>
    </lineage>
</organism>
<keyword evidence="3" id="KW-1185">Reference proteome</keyword>
<reference evidence="3" key="1">
    <citation type="submission" date="2018-08" db="EMBL/GenBank/DDBJ databases">
        <authorList>
            <person name="Kim S.-J."/>
            <person name="Jung G.-Y."/>
        </authorList>
    </citation>
    <scope>NUCLEOTIDE SEQUENCE [LARGE SCALE GENOMIC DNA]</scope>
    <source>
        <strain evidence="3">GY_H</strain>
    </source>
</reference>
<dbReference type="InterPro" id="IPR043426">
    <property type="entry name" value="MltB-like"/>
</dbReference>
<evidence type="ECO:0000259" key="1">
    <source>
        <dbReference type="Pfam" id="PF13406"/>
    </source>
</evidence>
<dbReference type="AlphaFoldDB" id="A0A371B0C8"/>
<dbReference type="Gene3D" id="1.10.8.350">
    <property type="entry name" value="Bacterial muramidase"/>
    <property type="match status" value="1"/>
</dbReference>
<dbReference type="EMBL" id="QRGO01000004">
    <property type="protein sequence ID" value="RDV01035.1"/>
    <property type="molecule type" value="Genomic_DNA"/>
</dbReference>
<dbReference type="GO" id="GO:0008933">
    <property type="term" value="F:peptidoglycan lytic transglycosylase activity"/>
    <property type="evidence" value="ECO:0007669"/>
    <property type="project" value="TreeGrafter"/>
</dbReference>
<dbReference type="PANTHER" id="PTHR30163:SF8">
    <property type="entry name" value="LYTIC MUREIN TRANSGLYCOSYLASE"/>
    <property type="match status" value="1"/>
</dbReference>
<dbReference type="SUPFAM" id="SSF53955">
    <property type="entry name" value="Lysozyme-like"/>
    <property type="match status" value="1"/>
</dbReference>
<accession>A0A371B0C8</accession>
<proteinExistence type="predicted"/>
<dbReference type="GO" id="GO:0009253">
    <property type="term" value="P:peptidoglycan catabolic process"/>
    <property type="evidence" value="ECO:0007669"/>
    <property type="project" value="TreeGrafter"/>
</dbReference>
<dbReference type="InterPro" id="IPR031304">
    <property type="entry name" value="SLT_2"/>
</dbReference>
<name>A0A371B0C8_9BRAD</name>
<feature type="non-terminal residue" evidence="2">
    <location>
        <position position="146"/>
    </location>
</feature>